<evidence type="ECO:0000313" key="3">
    <source>
        <dbReference type="Proteomes" id="UP001295423"/>
    </source>
</evidence>
<accession>A0AAD2FL02</accession>
<feature type="transmembrane region" description="Helical" evidence="1">
    <location>
        <begin position="152"/>
        <end position="173"/>
    </location>
</feature>
<evidence type="ECO:0000256" key="1">
    <source>
        <dbReference type="SAM" id="Phobius"/>
    </source>
</evidence>
<name>A0AAD2FL02_9STRA</name>
<gene>
    <name evidence="2" type="ORF">CYCCA115_LOCUS10471</name>
</gene>
<feature type="transmembrane region" description="Helical" evidence="1">
    <location>
        <begin position="230"/>
        <end position="247"/>
    </location>
</feature>
<feature type="transmembrane region" description="Helical" evidence="1">
    <location>
        <begin position="204"/>
        <end position="225"/>
    </location>
</feature>
<keyword evidence="3" id="KW-1185">Reference proteome</keyword>
<reference evidence="2" key="1">
    <citation type="submission" date="2023-08" db="EMBL/GenBank/DDBJ databases">
        <authorList>
            <person name="Audoor S."/>
            <person name="Bilcke G."/>
        </authorList>
    </citation>
    <scope>NUCLEOTIDE SEQUENCE</scope>
</reference>
<dbReference type="EMBL" id="CAKOGP040001668">
    <property type="protein sequence ID" value="CAJ1946330.1"/>
    <property type="molecule type" value="Genomic_DNA"/>
</dbReference>
<sequence>MIFNKSFVKKKKVRVKEKSNAEKPGWKKKMVSLWIQEIRGVYLWLCMAFAARVLIRFLYDLAAYRDNNTMPEYFWHYTAGSSREMTGIKLELLKISSIVSSWALSLMPSKVLTLQAPGFIFANPILLLWIRDKTQMIPNIPTRASDYVLGRIRLWEFLSLLPVHVLVTFLLSMSLRRVLANDMIEIALGTIQYAEGGNPWIVDFFSEMLITAAYTVALQVLPVLFQLNRVPRWCVVWLFFPIFNFSVDSKGMGSAFCPNILLTFGLMGYGAPEMRIMSSMLGGMIGGKIMQTYFPDDKPVSADLAVF</sequence>
<feature type="transmembrane region" description="Helical" evidence="1">
    <location>
        <begin position="112"/>
        <end position="131"/>
    </location>
</feature>
<keyword evidence="1" id="KW-0812">Transmembrane</keyword>
<keyword evidence="1" id="KW-0472">Membrane</keyword>
<evidence type="ECO:0000313" key="2">
    <source>
        <dbReference type="EMBL" id="CAJ1946330.1"/>
    </source>
</evidence>
<feature type="transmembrane region" description="Helical" evidence="1">
    <location>
        <begin position="253"/>
        <end position="271"/>
    </location>
</feature>
<organism evidence="2 3">
    <name type="scientific">Cylindrotheca closterium</name>
    <dbReference type="NCBI Taxonomy" id="2856"/>
    <lineage>
        <taxon>Eukaryota</taxon>
        <taxon>Sar</taxon>
        <taxon>Stramenopiles</taxon>
        <taxon>Ochrophyta</taxon>
        <taxon>Bacillariophyta</taxon>
        <taxon>Bacillariophyceae</taxon>
        <taxon>Bacillariophycidae</taxon>
        <taxon>Bacillariales</taxon>
        <taxon>Bacillariaceae</taxon>
        <taxon>Cylindrotheca</taxon>
    </lineage>
</organism>
<protein>
    <submittedName>
        <fullName evidence="2">Uncharacterized protein</fullName>
    </submittedName>
</protein>
<keyword evidence="1" id="KW-1133">Transmembrane helix</keyword>
<dbReference type="AlphaFoldDB" id="A0AAD2FL02"/>
<dbReference type="Proteomes" id="UP001295423">
    <property type="component" value="Unassembled WGS sequence"/>
</dbReference>
<comment type="caution">
    <text evidence="2">The sequence shown here is derived from an EMBL/GenBank/DDBJ whole genome shotgun (WGS) entry which is preliminary data.</text>
</comment>
<proteinExistence type="predicted"/>
<feature type="transmembrane region" description="Helical" evidence="1">
    <location>
        <begin position="41"/>
        <end position="59"/>
    </location>
</feature>